<protein>
    <submittedName>
        <fullName evidence="2">Amidohydrolase family protein</fullName>
    </submittedName>
</protein>
<dbReference type="Proteomes" id="UP000812270">
    <property type="component" value="Unassembled WGS sequence"/>
</dbReference>
<dbReference type="InterPro" id="IPR006680">
    <property type="entry name" value="Amidohydro-rel"/>
</dbReference>
<evidence type="ECO:0000259" key="1">
    <source>
        <dbReference type="Pfam" id="PF04909"/>
    </source>
</evidence>
<sequence>MQYYNVHTHSFTMNNAPKDFLQLYLPKAVANLVDKITDVQAGSWLIQKILENVGGNGGKRYASFLKIGKSRNQLEVFRQLKDQYKDTSFKFVALTMEMEQCGAGKSSSGYEGQLEEIISVKKQFPDNLLLFLGIDPRWKSNGFELRDTVIKYFEQKIDVGNNRTVYPFVGLKMYPSMGFYPFDEKLKPTFAWAAENNVPVLSHCNFLGGIYNNDAGFINTIIKSNDPYNGNAMYPPNGVTYSDQKKFGRWIMGRQKSRNNLNRCSYFMEPYAFYTLMDYFKKNGTPLKLCLAHFGGGNQINAILKPEKADEEDLRPYGAKNENWYTQIKSMMTEFPSLYTDISYALADETIHDQMIADIQNPSYAGRVMFGTDYFLTEREGPEMGTYEKFRHDASVSGNAWDIAAHYSIEKFLGGSKYFQPTP</sequence>
<name>A0A9E2SFW2_9BACT</name>
<organism evidence="2 3">
    <name type="scientific">Pinibacter aurantiacus</name>
    <dbReference type="NCBI Taxonomy" id="2851599"/>
    <lineage>
        <taxon>Bacteria</taxon>
        <taxon>Pseudomonadati</taxon>
        <taxon>Bacteroidota</taxon>
        <taxon>Chitinophagia</taxon>
        <taxon>Chitinophagales</taxon>
        <taxon>Chitinophagaceae</taxon>
        <taxon>Pinibacter</taxon>
    </lineage>
</organism>
<keyword evidence="3" id="KW-1185">Reference proteome</keyword>
<dbReference type="RefSeq" id="WP_217794939.1">
    <property type="nucleotide sequence ID" value="NZ_JAHSPG010000018.1"/>
</dbReference>
<evidence type="ECO:0000313" key="3">
    <source>
        <dbReference type="Proteomes" id="UP000812270"/>
    </source>
</evidence>
<evidence type="ECO:0000313" key="2">
    <source>
        <dbReference type="EMBL" id="MBV4360500.1"/>
    </source>
</evidence>
<proteinExistence type="predicted"/>
<comment type="caution">
    <text evidence="2">The sequence shown here is derived from an EMBL/GenBank/DDBJ whole genome shotgun (WGS) entry which is preliminary data.</text>
</comment>
<dbReference type="AlphaFoldDB" id="A0A9E2SFW2"/>
<dbReference type="EMBL" id="JAHSPG010000018">
    <property type="protein sequence ID" value="MBV4360500.1"/>
    <property type="molecule type" value="Genomic_DNA"/>
</dbReference>
<dbReference type="GO" id="GO:0016787">
    <property type="term" value="F:hydrolase activity"/>
    <property type="evidence" value="ECO:0007669"/>
    <property type="project" value="InterPro"/>
</dbReference>
<gene>
    <name evidence="2" type="ORF">KTO63_25275</name>
</gene>
<dbReference type="Pfam" id="PF04909">
    <property type="entry name" value="Amidohydro_2"/>
    <property type="match status" value="1"/>
</dbReference>
<reference evidence="2" key="1">
    <citation type="submission" date="2021-06" db="EMBL/GenBank/DDBJ databases">
        <authorList>
            <person name="Huq M.A."/>
        </authorList>
    </citation>
    <scope>NUCLEOTIDE SEQUENCE</scope>
    <source>
        <strain evidence="2">MAH-26</strain>
    </source>
</reference>
<feature type="domain" description="Amidohydrolase-related" evidence="1">
    <location>
        <begin position="168"/>
        <end position="381"/>
    </location>
</feature>
<accession>A0A9E2SFW2</accession>